<evidence type="ECO:0000313" key="3">
    <source>
        <dbReference type="Proteomes" id="UP000215335"/>
    </source>
</evidence>
<dbReference type="AlphaFoldDB" id="A0A232EEU5"/>
<gene>
    <name evidence="2" type="ORF">TSAR_012705</name>
</gene>
<proteinExistence type="predicted"/>
<accession>A0A232EEU5</accession>
<evidence type="ECO:0000259" key="1">
    <source>
        <dbReference type="Pfam" id="PF14529"/>
    </source>
</evidence>
<protein>
    <recommendedName>
        <fullName evidence="1">Endonuclease/exonuclease/phosphatase domain-containing protein</fullName>
    </recommendedName>
</protein>
<dbReference type="Gene3D" id="3.60.10.10">
    <property type="entry name" value="Endonuclease/exonuclease/phosphatase"/>
    <property type="match status" value="1"/>
</dbReference>
<dbReference type="OrthoDB" id="6772810at2759"/>
<comment type="caution">
    <text evidence="2">The sequence shown here is derived from an EMBL/GenBank/DDBJ whole genome shotgun (WGS) entry which is preliminary data.</text>
</comment>
<sequence length="218" mass="25375">MHATVFTLTEILAKEKGIQLNQQKQLSIFKTITSNPRYHTIIPANTTGTSKYFFLHSPTIQTSTATHPYTKVTKVIRKLLTQLSTRHEKIWIGVEFLQRNCRSLKEKAYELDSLLNNYNDASSRRLIIFLFVIKIQRIQNFNHRNKNSQRNHHDFNKVVICGDFNAHHSMWSAGKEDHIGKHLGSEITYTNLIILKKIYPPYPLILSTKQSGLCWEMH</sequence>
<dbReference type="GO" id="GO:0003824">
    <property type="term" value="F:catalytic activity"/>
    <property type="evidence" value="ECO:0007669"/>
    <property type="project" value="InterPro"/>
</dbReference>
<organism evidence="2 3">
    <name type="scientific">Trichomalopsis sarcophagae</name>
    <dbReference type="NCBI Taxonomy" id="543379"/>
    <lineage>
        <taxon>Eukaryota</taxon>
        <taxon>Metazoa</taxon>
        <taxon>Ecdysozoa</taxon>
        <taxon>Arthropoda</taxon>
        <taxon>Hexapoda</taxon>
        <taxon>Insecta</taxon>
        <taxon>Pterygota</taxon>
        <taxon>Neoptera</taxon>
        <taxon>Endopterygota</taxon>
        <taxon>Hymenoptera</taxon>
        <taxon>Apocrita</taxon>
        <taxon>Proctotrupomorpha</taxon>
        <taxon>Chalcidoidea</taxon>
        <taxon>Pteromalidae</taxon>
        <taxon>Pteromalinae</taxon>
        <taxon>Trichomalopsis</taxon>
    </lineage>
</organism>
<name>A0A232EEU5_9HYME</name>
<keyword evidence="3" id="KW-1185">Reference proteome</keyword>
<feature type="domain" description="Endonuclease/exonuclease/phosphatase" evidence="1">
    <location>
        <begin position="150"/>
        <end position="197"/>
    </location>
</feature>
<dbReference type="InterPro" id="IPR005135">
    <property type="entry name" value="Endo/exonuclease/phosphatase"/>
</dbReference>
<dbReference type="InterPro" id="IPR036691">
    <property type="entry name" value="Endo/exonu/phosph_ase_sf"/>
</dbReference>
<dbReference type="SUPFAM" id="SSF56219">
    <property type="entry name" value="DNase I-like"/>
    <property type="match status" value="1"/>
</dbReference>
<dbReference type="EMBL" id="NNAY01005212">
    <property type="protein sequence ID" value="OXU16880.1"/>
    <property type="molecule type" value="Genomic_DNA"/>
</dbReference>
<evidence type="ECO:0000313" key="2">
    <source>
        <dbReference type="EMBL" id="OXU16880.1"/>
    </source>
</evidence>
<dbReference type="Pfam" id="PF14529">
    <property type="entry name" value="Exo_endo_phos_2"/>
    <property type="match status" value="1"/>
</dbReference>
<dbReference type="Proteomes" id="UP000215335">
    <property type="component" value="Unassembled WGS sequence"/>
</dbReference>
<reference evidence="2 3" key="1">
    <citation type="journal article" date="2017" name="Curr. Biol.">
        <title>The Evolution of Venom by Co-option of Single-Copy Genes.</title>
        <authorList>
            <person name="Martinson E.O."/>
            <person name="Mrinalini"/>
            <person name="Kelkar Y.D."/>
            <person name="Chang C.H."/>
            <person name="Werren J.H."/>
        </authorList>
    </citation>
    <scope>NUCLEOTIDE SEQUENCE [LARGE SCALE GENOMIC DNA]</scope>
    <source>
        <strain evidence="2 3">Alberta</strain>
        <tissue evidence="2">Whole body</tissue>
    </source>
</reference>